<keyword evidence="1" id="KW-0808">Transferase</keyword>
<proteinExistence type="predicted"/>
<dbReference type="EMBL" id="SMMG02000002">
    <property type="protein sequence ID" value="KAA3483655.1"/>
    <property type="molecule type" value="Genomic_DNA"/>
</dbReference>
<dbReference type="GO" id="GO:0003964">
    <property type="term" value="F:RNA-directed DNA polymerase activity"/>
    <property type="evidence" value="ECO:0007669"/>
    <property type="project" value="UniProtKB-KW"/>
</dbReference>
<accession>A0A5B6WRV9</accession>
<dbReference type="Proteomes" id="UP000325315">
    <property type="component" value="Unassembled WGS sequence"/>
</dbReference>
<sequence length="112" mass="13185">MRYRQPWKKWDPRRLREQMVFQLCFSKGIGTLLVEMSLTSVWDFGDFNRTDIVLIPKVPNPMQLVNFRPISLFIKIIDKCIDEVQSAFVPGRLITDNVLVAYEILHTINQKC</sequence>
<keyword evidence="1" id="KW-0695">RNA-directed DNA polymerase</keyword>
<protein>
    <submittedName>
        <fullName evidence="1">Reverse transcriptase</fullName>
    </submittedName>
</protein>
<evidence type="ECO:0000313" key="1">
    <source>
        <dbReference type="EMBL" id="KAA3483655.1"/>
    </source>
</evidence>
<keyword evidence="2" id="KW-1185">Reference proteome</keyword>
<comment type="caution">
    <text evidence="1">The sequence shown here is derived from an EMBL/GenBank/DDBJ whole genome shotgun (WGS) entry which is preliminary data.</text>
</comment>
<gene>
    <name evidence="1" type="ORF">EPI10_005805</name>
</gene>
<name>A0A5B6WRV9_9ROSI</name>
<evidence type="ECO:0000313" key="2">
    <source>
        <dbReference type="Proteomes" id="UP000325315"/>
    </source>
</evidence>
<dbReference type="OrthoDB" id="997823at2759"/>
<dbReference type="AlphaFoldDB" id="A0A5B6WRV9"/>
<dbReference type="PANTHER" id="PTHR46890">
    <property type="entry name" value="NON-LTR RETROLELEMENT REVERSE TRANSCRIPTASE-LIKE PROTEIN-RELATED"/>
    <property type="match status" value="1"/>
</dbReference>
<keyword evidence="1" id="KW-0548">Nucleotidyltransferase</keyword>
<dbReference type="PANTHER" id="PTHR46890:SF48">
    <property type="entry name" value="RNA-DIRECTED DNA POLYMERASE"/>
    <property type="match status" value="1"/>
</dbReference>
<organism evidence="1 2">
    <name type="scientific">Gossypium australe</name>
    <dbReference type="NCBI Taxonomy" id="47621"/>
    <lineage>
        <taxon>Eukaryota</taxon>
        <taxon>Viridiplantae</taxon>
        <taxon>Streptophyta</taxon>
        <taxon>Embryophyta</taxon>
        <taxon>Tracheophyta</taxon>
        <taxon>Spermatophyta</taxon>
        <taxon>Magnoliopsida</taxon>
        <taxon>eudicotyledons</taxon>
        <taxon>Gunneridae</taxon>
        <taxon>Pentapetalae</taxon>
        <taxon>rosids</taxon>
        <taxon>malvids</taxon>
        <taxon>Malvales</taxon>
        <taxon>Malvaceae</taxon>
        <taxon>Malvoideae</taxon>
        <taxon>Gossypium</taxon>
    </lineage>
</organism>
<reference evidence="2" key="1">
    <citation type="journal article" date="2019" name="Plant Biotechnol. J.">
        <title>Genome sequencing of the Australian wild diploid species Gossypium australe highlights disease resistance and delayed gland morphogenesis.</title>
        <authorList>
            <person name="Cai Y."/>
            <person name="Cai X."/>
            <person name="Wang Q."/>
            <person name="Wang P."/>
            <person name="Zhang Y."/>
            <person name="Cai C."/>
            <person name="Xu Y."/>
            <person name="Wang K."/>
            <person name="Zhou Z."/>
            <person name="Wang C."/>
            <person name="Geng S."/>
            <person name="Li B."/>
            <person name="Dong Q."/>
            <person name="Hou Y."/>
            <person name="Wang H."/>
            <person name="Ai P."/>
            <person name="Liu Z."/>
            <person name="Yi F."/>
            <person name="Sun M."/>
            <person name="An G."/>
            <person name="Cheng J."/>
            <person name="Zhang Y."/>
            <person name="Shi Q."/>
            <person name="Xie Y."/>
            <person name="Shi X."/>
            <person name="Chang Y."/>
            <person name="Huang F."/>
            <person name="Chen Y."/>
            <person name="Hong S."/>
            <person name="Mi L."/>
            <person name="Sun Q."/>
            <person name="Zhang L."/>
            <person name="Zhou B."/>
            <person name="Peng R."/>
            <person name="Zhang X."/>
            <person name="Liu F."/>
        </authorList>
    </citation>
    <scope>NUCLEOTIDE SEQUENCE [LARGE SCALE GENOMIC DNA]</scope>
    <source>
        <strain evidence="2">cv. PA1801</strain>
    </source>
</reference>
<dbReference type="InterPro" id="IPR052343">
    <property type="entry name" value="Retrotransposon-Effector_Assoc"/>
</dbReference>